<accession>A0A1M4W870</accession>
<dbReference type="PANTHER" id="PTHR12151">
    <property type="entry name" value="ELECTRON TRANSPORT PROTIN SCO1/SENC FAMILY MEMBER"/>
    <property type="match status" value="1"/>
</dbReference>
<dbReference type="GO" id="GO:0046872">
    <property type="term" value="F:metal ion binding"/>
    <property type="evidence" value="ECO:0007669"/>
    <property type="project" value="UniProtKB-KW"/>
</dbReference>
<dbReference type="RefSeq" id="WP_072834266.1">
    <property type="nucleotide sequence ID" value="NZ_FQUU01000003.1"/>
</dbReference>
<dbReference type="PANTHER" id="PTHR12151:SF25">
    <property type="entry name" value="LINALOOL DEHYDRATASE_ISOMERASE DOMAIN-CONTAINING PROTEIN"/>
    <property type="match status" value="1"/>
</dbReference>
<name>A0A1M4W870_9BACT</name>
<dbReference type="SUPFAM" id="SSF52833">
    <property type="entry name" value="Thioredoxin-like"/>
    <property type="match status" value="1"/>
</dbReference>
<dbReference type="InterPro" id="IPR036249">
    <property type="entry name" value="Thioredoxin-like_sf"/>
</dbReference>
<dbReference type="Gene3D" id="3.40.30.10">
    <property type="entry name" value="Glutaredoxin"/>
    <property type="match status" value="1"/>
</dbReference>
<feature type="binding site" evidence="2">
    <location>
        <position position="81"/>
    </location>
    <ligand>
        <name>Cu cation</name>
        <dbReference type="ChEBI" id="CHEBI:23378"/>
    </ligand>
</feature>
<keyword evidence="2" id="KW-0186">Copper</keyword>
<comment type="similarity">
    <text evidence="1">Belongs to the SCO1/2 family.</text>
</comment>
<dbReference type="Pfam" id="PF02630">
    <property type="entry name" value="SCO1-SenC"/>
    <property type="match status" value="1"/>
</dbReference>
<evidence type="ECO:0000256" key="2">
    <source>
        <dbReference type="PIRSR" id="PIRSR603782-1"/>
    </source>
</evidence>
<dbReference type="OrthoDB" id="9811998at2"/>
<organism evidence="4 5">
    <name type="scientific">Flavisolibacter ginsengisoli DSM 18119</name>
    <dbReference type="NCBI Taxonomy" id="1121884"/>
    <lineage>
        <taxon>Bacteria</taxon>
        <taxon>Pseudomonadati</taxon>
        <taxon>Bacteroidota</taxon>
        <taxon>Chitinophagia</taxon>
        <taxon>Chitinophagales</taxon>
        <taxon>Chitinophagaceae</taxon>
        <taxon>Flavisolibacter</taxon>
    </lineage>
</organism>
<dbReference type="STRING" id="1121884.SAMN02745131_01128"/>
<dbReference type="EMBL" id="FQUU01000003">
    <property type="protein sequence ID" value="SHE77458.1"/>
    <property type="molecule type" value="Genomic_DNA"/>
</dbReference>
<evidence type="ECO:0000313" key="4">
    <source>
        <dbReference type="EMBL" id="SHE77458.1"/>
    </source>
</evidence>
<sequence length="206" mass="23852">MKKHFSIWLFLAIVVLLPMGVYGIVKWYEHNYTRLPVLGGSDHIITDYQLVNQYGEHASLANCEGKITVNNFFFTHCISICPKMIRNLKNVQQLYINDPSLLINSFTVDPERDSVGQLRTYATRMDIQKNWQLITGDKKEIYKLARKSFMVVATDGDGGPNDFIHSELFVLVDKEKRIRGFYNGTDNAEVNNLIRDIKRLEKEYGR</sequence>
<reference evidence="4 5" key="1">
    <citation type="submission" date="2016-11" db="EMBL/GenBank/DDBJ databases">
        <authorList>
            <person name="Jaros S."/>
            <person name="Januszkiewicz K."/>
            <person name="Wedrychowicz H."/>
        </authorList>
    </citation>
    <scope>NUCLEOTIDE SEQUENCE [LARGE SCALE GENOMIC DNA]</scope>
    <source>
        <strain evidence="4 5">DSM 18119</strain>
    </source>
</reference>
<dbReference type="AlphaFoldDB" id="A0A1M4W870"/>
<evidence type="ECO:0000256" key="1">
    <source>
        <dbReference type="ARBA" id="ARBA00010996"/>
    </source>
</evidence>
<feature type="binding site" evidence="2">
    <location>
        <position position="165"/>
    </location>
    <ligand>
        <name>Cu cation</name>
        <dbReference type="ChEBI" id="CHEBI:23378"/>
    </ligand>
</feature>
<protein>
    <submittedName>
        <fullName evidence="4">Protein SCO1/2</fullName>
    </submittedName>
</protein>
<keyword evidence="3" id="KW-1015">Disulfide bond</keyword>
<evidence type="ECO:0000313" key="5">
    <source>
        <dbReference type="Proteomes" id="UP000184048"/>
    </source>
</evidence>
<proteinExistence type="inferred from homology"/>
<dbReference type="Proteomes" id="UP000184048">
    <property type="component" value="Unassembled WGS sequence"/>
</dbReference>
<keyword evidence="5" id="KW-1185">Reference proteome</keyword>
<dbReference type="CDD" id="cd02968">
    <property type="entry name" value="SCO"/>
    <property type="match status" value="1"/>
</dbReference>
<gene>
    <name evidence="4" type="ORF">SAMN02745131_01128</name>
</gene>
<dbReference type="InterPro" id="IPR003782">
    <property type="entry name" value="SCO1/SenC"/>
</dbReference>
<feature type="disulfide bond" description="Redox-active" evidence="3">
    <location>
        <begin position="77"/>
        <end position="81"/>
    </location>
</feature>
<keyword evidence="2" id="KW-0479">Metal-binding</keyword>
<feature type="binding site" evidence="2">
    <location>
        <position position="77"/>
    </location>
    <ligand>
        <name>Cu cation</name>
        <dbReference type="ChEBI" id="CHEBI:23378"/>
    </ligand>
</feature>
<evidence type="ECO:0000256" key="3">
    <source>
        <dbReference type="PIRSR" id="PIRSR603782-2"/>
    </source>
</evidence>